<evidence type="ECO:0000256" key="2">
    <source>
        <dbReference type="ARBA" id="ARBA00022679"/>
    </source>
</evidence>
<reference evidence="3" key="1">
    <citation type="submission" date="2016-08" db="EMBL/GenBank/DDBJ databases">
        <authorList>
            <person name="Seilhamer J.J."/>
        </authorList>
    </citation>
    <scope>NUCLEOTIDE SEQUENCE</scope>
    <source>
        <strain evidence="3">86</strain>
    </source>
</reference>
<dbReference type="NCBIfam" id="TIGR00696">
    <property type="entry name" value="wecG_tagA_cpsF"/>
    <property type="match status" value="1"/>
</dbReference>
<dbReference type="EMBL" id="FMJD01000007">
    <property type="protein sequence ID" value="SCM76179.1"/>
    <property type="molecule type" value="Genomic_DNA"/>
</dbReference>
<dbReference type="PANTHER" id="PTHR34136">
    <property type="match status" value="1"/>
</dbReference>
<dbReference type="CDD" id="cd06533">
    <property type="entry name" value="Glyco_transf_WecG_TagA"/>
    <property type="match status" value="1"/>
</dbReference>
<dbReference type="InterPro" id="IPR004629">
    <property type="entry name" value="WecG_TagA_CpsF"/>
</dbReference>
<organism evidence="3">
    <name type="scientific">uncultured Pleomorphomonas sp</name>
    <dbReference type="NCBI Taxonomy" id="442121"/>
    <lineage>
        <taxon>Bacteria</taxon>
        <taxon>Pseudomonadati</taxon>
        <taxon>Pseudomonadota</taxon>
        <taxon>Alphaproteobacteria</taxon>
        <taxon>Hyphomicrobiales</taxon>
        <taxon>Pleomorphomonadaceae</taxon>
        <taxon>Pleomorphomonas</taxon>
        <taxon>environmental samples</taxon>
    </lineage>
</organism>
<sequence length="247" mass="27338">MTDLHRFLGIAFSTGPIDDIVRLIVDAARGRRTTMLVTPNVHHVVALDRQLPPETVAVYRSADLFLCDSKVLGRLGRWSGLALTPRTGTDRLADVLAAPGNRDLVIAMAGPTPAQAEAMAGRFPDWQFRLIDTPARLAPGTPDWQAAVTAAAEADWQILLSCLSFPKQELYAADVRAARRDRGGVILCVGAAVDFLSGTLPRAPDGWQRLGLEWLHRLLSEPRRLWRRYLVDGPKVFLIYLRQRRSG</sequence>
<evidence type="ECO:0000313" key="3">
    <source>
        <dbReference type="EMBL" id="SCM76179.1"/>
    </source>
</evidence>
<accession>A0A212LFL6</accession>
<dbReference type="RefSeq" id="WP_288196413.1">
    <property type="nucleotide sequence ID" value="NZ_LT608334.1"/>
</dbReference>
<protein>
    <submittedName>
        <fullName evidence="3">Putative Glycosyl transferase, WecB/TagA/CpsF family</fullName>
    </submittedName>
</protein>
<dbReference type="AlphaFoldDB" id="A0A212LFL6"/>
<keyword evidence="2 3" id="KW-0808">Transferase</keyword>
<dbReference type="GO" id="GO:0016758">
    <property type="term" value="F:hexosyltransferase activity"/>
    <property type="evidence" value="ECO:0007669"/>
    <property type="project" value="TreeGrafter"/>
</dbReference>
<gene>
    <name evidence="3" type="ORF">KL86PLE_30626</name>
</gene>
<dbReference type="PANTHER" id="PTHR34136:SF1">
    <property type="entry name" value="UDP-N-ACETYL-D-MANNOSAMINURONIC ACID TRANSFERASE"/>
    <property type="match status" value="1"/>
</dbReference>
<evidence type="ECO:0000256" key="1">
    <source>
        <dbReference type="ARBA" id="ARBA00022676"/>
    </source>
</evidence>
<proteinExistence type="predicted"/>
<keyword evidence="1" id="KW-0328">Glycosyltransferase</keyword>
<dbReference type="Pfam" id="PF03808">
    <property type="entry name" value="Glyco_tran_WecG"/>
    <property type="match status" value="1"/>
</dbReference>
<name>A0A212LFL6_9HYPH</name>